<feature type="domain" description="N6 adenine-specific DNA methyltransferase N-terminal" evidence="9">
    <location>
        <begin position="16"/>
        <end position="146"/>
    </location>
</feature>
<dbReference type="PROSITE" id="PS00092">
    <property type="entry name" value="N6_MTASE"/>
    <property type="match status" value="1"/>
</dbReference>
<protein>
    <recommendedName>
        <fullName evidence="2">site-specific DNA-methyltransferase (adenine-specific)</fullName>
        <ecNumber evidence="2">2.1.1.72</ecNumber>
    </recommendedName>
</protein>
<dbReference type="GO" id="GO:0032259">
    <property type="term" value="P:methylation"/>
    <property type="evidence" value="ECO:0007669"/>
    <property type="project" value="UniProtKB-KW"/>
</dbReference>
<dbReference type="OrthoDB" id="467945at2"/>
<dbReference type="GO" id="GO:0003677">
    <property type="term" value="F:DNA binding"/>
    <property type="evidence" value="ECO:0007669"/>
    <property type="project" value="InterPro"/>
</dbReference>
<comment type="catalytic activity">
    <reaction evidence="7">
        <text>a 2'-deoxyadenosine in DNA + S-adenosyl-L-methionine = an N(6)-methyl-2'-deoxyadenosine in DNA + S-adenosyl-L-homocysteine + H(+)</text>
        <dbReference type="Rhea" id="RHEA:15197"/>
        <dbReference type="Rhea" id="RHEA-COMP:12418"/>
        <dbReference type="Rhea" id="RHEA-COMP:12419"/>
        <dbReference type="ChEBI" id="CHEBI:15378"/>
        <dbReference type="ChEBI" id="CHEBI:57856"/>
        <dbReference type="ChEBI" id="CHEBI:59789"/>
        <dbReference type="ChEBI" id="CHEBI:90615"/>
        <dbReference type="ChEBI" id="CHEBI:90616"/>
        <dbReference type="EC" id="2.1.1.72"/>
    </reaction>
</comment>
<dbReference type="InterPro" id="IPR003356">
    <property type="entry name" value="DNA_methylase_A-5"/>
</dbReference>
<comment type="caution">
    <text evidence="10">The sequence shown here is derived from an EMBL/GenBank/DDBJ whole genome shotgun (WGS) entry which is preliminary data.</text>
</comment>
<dbReference type="Pfam" id="PF02384">
    <property type="entry name" value="N6_Mtase"/>
    <property type="match status" value="1"/>
</dbReference>
<dbReference type="GO" id="GO:0008170">
    <property type="term" value="F:N-methyltransferase activity"/>
    <property type="evidence" value="ECO:0007669"/>
    <property type="project" value="InterPro"/>
</dbReference>
<evidence type="ECO:0000256" key="5">
    <source>
        <dbReference type="ARBA" id="ARBA00022691"/>
    </source>
</evidence>
<dbReference type="SUPFAM" id="SSF53335">
    <property type="entry name" value="S-adenosyl-L-methionine-dependent methyltransferases"/>
    <property type="match status" value="1"/>
</dbReference>
<dbReference type="InterPro" id="IPR022749">
    <property type="entry name" value="D12N6_MeTrfase_N"/>
</dbReference>
<evidence type="ECO:0000259" key="9">
    <source>
        <dbReference type="Pfam" id="PF12161"/>
    </source>
</evidence>
<reference evidence="10 11" key="1">
    <citation type="submission" date="2016-11" db="EMBL/GenBank/DDBJ databases">
        <title>Draft Genome Sequences of Nine Cyanobacterial Strains from Diverse Habitats.</title>
        <authorList>
            <person name="Zhu T."/>
            <person name="Hou S."/>
            <person name="Lu X."/>
            <person name="Hess W.R."/>
        </authorList>
    </citation>
    <scope>NUCLEOTIDE SEQUENCE [LARGE SCALE GENOMIC DNA]</scope>
    <source>
        <strain evidence="10 11">IAM M-71</strain>
    </source>
</reference>
<comment type="similarity">
    <text evidence="1">Belongs to the N(4)/N(6)-methyltransferase family.</text>
</comment>
<gene>
    <name evidence="10" type="ORF">NIES2119_22115</name>
</gene>
<dbReference type="InterPro" id="IPR038333">
    <property type="entry name" value="T1MK-like_N_sf"/>
</dbReference>
<proteinExistence type="inferred from homology"/>
<evidence type="ECO:0000313" key="10">
    <source>
        <dbReference type="EMBL" id="OKH33807.1"/>
    </source>
</evidence>
<dbReference type="RefSeq" id="WP_073595666.1">
    <property type="nucleotide sequence ID" value="NZ_MRCE01000026.1"/>
</dbReference>
<evidence type="ECO:0000256" key="2">
    <source>
        <dbReference type="ARBA" id="ARBA00011900"/>
    </source>
</evidence>
<dbReference type="InterPro" id="IPR052916">
    <property type="entry name" value="Type-I_RE_MTase_Subunit"/>
</dbReference>
<keyword evidence="6" id="KW-0680">Restriction system</keyword>
<dbReference type="STRING" id="454136.NIES2119_22115"/>
<evidence type="ECO:0000256" key="3">
    <source>
        <dbReference type="ARBA" id="ARBA00022603"/>
    </source>
</evidence>
<dbReference type="REBASE" id="190691">
    <property type="entry name" value="M.PamM71ORF22115P"/>
</dbReference>
<dbReference type="Gene3D" id="1.20.1260.30">
    <property type="match status" value="1"/>
</dbReference>
<sequence>MAKSSNQKSQDNGESLEQKLWKSADKLRKNMDAAEYKHIVLGLIFLKYISDAFEELHQKLIDGEGEYAGGDAEDKEEYLAENVFFVPETARWSYLQARARQPEIGKYVDEAMIAIEQENPILKGILSKVYAKQNLDKASLGGLIDLIGSFKLVSDQKGAAEQLELDLEQNAKKLQQADVLGRVYEYFLGQFALEEGRKGGQFYTPECIVKLLVEMLEPYNGRVFDPCCGSGGMFVQSEKFVANHQGRLDDISIYGQESNETTFKLCKMNLAIRGIDSSNIKWNNEGSFLNDAHPDLKADFILANPPFNDSDWSGELLRTDGRWKYGTPPTGNANFAWVQHFIYHLAPTGSAGFVLSNGSLSSNTGGEGEIRQRLVQEDLVDCIVMLPTQLFYNTGIPACLWFLSRYKNGNKNRVRQGEVLFIDASEQGEMINRRNRTLRDEDINKIAGTYHEWKRKNGSYRDIKGFCKSATLEEIEKHKFVLTPGRYVGIPDEVEEEITFEEKMEFLTAELSQQMREAEILDQEIRLQLAKVGFEL</sequence>
<evidence type="ECO:0000259" key="8">
    <source>
        <dbReference type="Pfam" id="PF02384"/>
    </source>
</evidence>
<evidence type="ECO:0000256" key="4">
    <source>
        <dbReference type="ARBA" id="ARBA00022679"/>
    </source>
</evidence>
<evidence type="ECO:0000256" key="6">
    <source>
        <dbReference type="ARBA" id="ARBA00022747"/>
    </source>
</evidence>
<dbReference type="Proteomes" id="UP000185860">
    <property type="component" value="Unassembled WGS sequence"/>
</dbReference>
<dbReference type="PANTHER" id="PTHR42998">
    <property type="entry name" value="TYPE I RESTRICTION ENZYME HINDVIIP M PROTEIN-RELATED"/>
    <property type="match status" value="1"/>
</dbReference>
<keyword evidence="3 10" id="KW-0489">Methyltransferase</keyword>
<keyword evidence="5" id="KW-0949">S-adenosyl-L-methionine</keyword>
<dbReference type="Pfam" id="PF12161">
    <property type="entry name" value="HsdM_N"/>
    <property type="match status" value="1"/>
</dbReference>
<dbReference type="GO" id="GO:0009007">
    <property type="term" value="F:site-specific DNA-methyltransferase (adenine-specific) activity"/>
    <property type="evidence" value="ECO:0007669"/>
    <property type="project" value="UniProtKB-EC"/>
</dbReference>
<keyword evidence="4 10" id="KW-0808">Transferase</keyword>
<dbReference type="Gene3D" id="3.40.50.150">
    <property type="entry name" value="Vaccinia Virus protein VP39"/>
    <property type="match status" value="1"/>
</dbReference>
<organism evidence="10 11">
    <name type="scientific">[Phormidium ambiguum] IAM M-71</name>
    <dbReference type="NCBI Taxonomy" id="454136"/>
    <lineage>
        <taxon>Bacteria</taxon>
        <taxon>Bacillati</taxon>
        <taxon>Cyanobacteriota</taxon>
        <taxon>Cyanophyceae</taxon>
        <taxon>Oscillatoriophycideae</taxon>
        <taxon>Aerosakkonematales</taxon>
        <taxon>Aerosakkonemataceae</taxon>
        <taxon>Floridanema</taxon>
    </lineage>
</organism>
<dbReference type="InterPro" id="IPR029063">
    <property type="entry name" value="SAM-dependent_MTases_sf"/>
</dbReference>
<dbReference type="PRINTS" id="PR00507">
    <property type="entry name" value="N12N6MTFRASE"/>
</dbReference>
<dbReference type="EMBL" id="MRCE01000026">
    <property type="protein sequence ID" value="OKH33807.1"/>
    <property type="molecule type" value="Genomic_DNA"/>
</dbReference>
<dbReference type="AlphaFoldDB" id="A0A1U7IB09"/>
<dbReference type="CDD" id="cd02440">
    <property type="entry name" value="AdoMet_MTases"/>
    <property type="match status" value="1"/>
</dbReference>
<name>A0A1U7IB09_9CYAN</name>
<accession>A0A1U7IB09</accession>
<dbReference type="EC" id="2.1.1.72" evidence="2"/>
<dbReference type="GO" id="GO:0009307">
    <property type="term" value="P:DNA restriction-modification system"/>
    <property type="evidence" value="ECO:0007669"/>
    <property type="project" value="UniProtKB-KW"/>
</dbReference>
<evidence type="ECO:0000313" key="11">
    <source>
        <dbReference type="Proteomes" id="UP000185860"/>
    </source>
</evidence>
<dbReference type="PANTHER" id="PTHR42998:SF1">
    <property type="entry name" value="TYPE I RESTRICTION ENZYME HINDI METHYLASE SUBUNIT"/>
    <property type="match status" value="1"/>
</dbReference>
<feature type="domain" description="DNA methylase adenine-specific" evidence="8">
    <location>
        <begin position="176"/>
        <end position="493"/>
    </location>
</feature>
<evidence type="ECO:0000256" key="1">
    <source>
        <dbReference type="ARBA" id="ARBA00006594"/>
    </source>
</evidence>
<evidence type="ECO:0000256" key="7">
    <source>
        <dbReference type="ARBA" id="ARBA00047942"/>
    </source>
</evidence>
<dbReference type="InterPro" id="IPR002052">
    <property type="entry name" value="DNA_methylase_N6_adenine_CS"/>
</dbReference>